<dbReference type="SUPFAM" id="SSF103642">
    <property type="entry name" value="Sec-C motif"/>
    <property type="match status" value="1"/>
</dbReference>
<dbReference type="Gene3D" id="3.10.450.50">
    <property type="match status" value="1"/>
</dbReference>
<sequence length="304" mass="33749">MARTLTSDDLDAYGDLAFPTDPQEMLAELVAAVDEDRIADPEDVPYALTLAASAAAKLKDEARALELSARGVEVSEGRRDHFNSRGEHADLLLRYGHEDDGMALLRALRPQLSRDLLADHYVITPLVENGRHELAEEWLTAALATALGVADRAEDDSDVEQDAFDIADRLLVLRYDLRREMDLPLDETDRVAEQVDDDEVSDFRFWPEAAYAKLLAALPPEEDDSPPTWDEHRAVIERRMQASDPSDLPVIEVGTPDMLAVFLADDGTPVPPGPLLPWPPGRNDPCWCGSRVKYKKCCLPRGRG</sequence>
<reference evidence="1 2" key="1">
    <citation type="submission" date="2023-06" db="EMBL/GenBank/DDBJ databases">
        <title>Actinomycetospora Odt1-22.</title>
        <authorList>
            <person name="Supong K."/>
        </authorList>
    </citation>
    <scope>NUCLEOTIDE SEQUENCE [LARGE SCALE GENOMIC DNA]</scope>
    <source>
        <strain evidence="1 2">Odt1-22</strain>
    </source>
</reference>
<dbReference type="InterPro" id="IPR004027">
    <property type="entry name" value="SEC_C_motif"/>
</dbReference>
<dbReference type="RefSeq" id="WP_286056773.1">
    <property type="nucleotide sequence ID" value="NZ_JASVWF010000009.1"/>
</dbReference>
<keyword evidence="2" id="KW-1185">Reference proteome</keyword>
<evidence type="ECO:0000313" key="2">
    <source>
        <dbReference type="Proteomes" id="UP001231924"/>
    </source>
</evidence>
<accession>A0ABT7MLE0</accession>
<dbReference type="Proteomes" id="UP001231924">
    <property type="component" value="Unassembled WGS sequence"/>
</dbReference>
<dbReference type="Pfam" id="PF02810">
    <property type="entry name" value="SEC-C"/>
    <property type="match status" value="1"/>
</dbReference>
<gene>
    <name evidence="1" type="ORF">QRT03_29655</name>
</gene>
<name>A0ABT7MLE0_9PSEU</name>
<organism evidence="1 2">
    <name type="scientific">Actinomycetospora termitidis</name>
    <dbReference type="NCBI Taxonomy" id="3053470"/>
    <lineage>
        <taxon>Bacteria</taxon>
        <taxon>Bacillati</taxon>
        <taxon>Actinomycetota</taxon>
        <taxon>Actinomycetes</taxon>
        <taxon>Pseudonocardiales</taxon>
        <taxon>Pseudonocardiaceae</taxon>
        <taxon>Actinomycetospora</taxon>
    </lineage>
</organism>
<protein>
    <submittedName>
        <fullName evidence="1">SEC-C domain-containing protein</fullName>
    </submittedName>
</protein>
<evidence type="ECO:0000313" key="1">
    <source>
        <dbReference type="EMBL" id="MDL5160168.1"/>
    </source>
</evidence>
<dbReference type="EMBL" id="JASVWF010000009">
    <property type="protein sequence ID" value="MDL5160168.1"/>
    <property type="molecule type" value="Genomic_DNA"/>
</dbReference>
<comment type="caution">
    <text evidence="1">The sequence shown here is derived from an EMBL/GenBank/DDBJ whole genome shotgun (WGS) entry which is preliminary data.</text>
</comment>
<proteinExistence type="predicted"/>